<reference evidence="2" key="1">
    <citation type="journal article" date="2012" name="Nat. Biotechnol.">
        <title>Draft genome sequence of pigeonpea (Cajanus cajan), an orphan legume crop of resource-poor farmers.</title>
        <authorList>
            <person name="Varshney R.K."/>
            <person name="Chen W."/>
            <person name="Li Y."/>
            <person name="Bharti A.K."/>
            <person name="Saxena R.K."/>
            <person name="Schlueter J.A."/>
            <person name="Donoghue M.T."/>
            <person name="Azam S."/>
            <person name="Fan G."/>
            <person name="Whaley A.M."/>
            <person name="Farmer A.D."/>
            <person name="Sheridan J."/>
            <person name="Iwata A."/>
            <person name="Tuteja R."/>
            <person name="Penmetsa R.V."/>
            <person name="Wu W."/>
            <person name="Upadhyaya H.D."/>
            <person name="Yang S.P."/>
            <person name="Shah T."/>
            <person name="Saxena K.B."/>
            <person name="Michael T."/>
            <person name="McCombie W.R."/>
            <person name="Yang B."/>
            <person name="Zhang G."/>
            <person name="Yang H."/>
            <person name="Wang J."/>
            <person name="Spillane C."/>
            <person name="Cook D.R."/>
            <person name="May G.D."/>
            <person name="Xu X."/>
            <person name="Jackson S.A."/>
        </authorList>
    </citation>
    <scope>NUCLEOTIDE SEQUENCE [LARGE SCALE GENOMIC DNA]</scope>
</reference>
<dbReference type="Gramene" id="C.cajan_28520.t">
    <property type="protein sequence ID" value="C.cajan_28520.t.cds1"/>
    <property type="gene ID" value="C.cajan_28520"/>
</dbReference>
<gene>
    <name evidence="2" type="ORF">KK1_028897</name>
</gene>
<evidence type="ECO:0000313" key="3">
    <source>
        <dbReference type="Proteomes" id="UP000075243"/>
    </source>
</evidence>
<proteinExistence type="predicted"/>
<dbReference type="EMBL" id="KQ483478">
    <property type="protein sequence ID" value="KYP49354.1"/>
    <property type="molecule type" value="Genomic_DNA"/>
</dbReference>
<dbReference type="Pfam" id="PF13976">
    <property type="entry name" value="gag_pre-integrs"/>
    <property type="match status" value="1"/>
</dbReference>
<protein>
    <submittedName>
        <fullName evidence="2">Retrovirus-related Pol polyprotein from transposon TNT 1-94</fullName>
    </submittedName>
</protein>
<dbReference type="Proteomes" id="UP000075243">
    <property type="component" value="Unassembled WGS sequence"/>
</dbReference>
<evidence type="ECO:0000259" key="1">
    <source>
        <dbReference type="Pfam" id="PF13976"/>
    </source>
</evidence>
<name>A0A151S3L0_CAJCA</name>
<keyword evidence="3" id="KW-1185">Reference proteome</keyword>
<organism evidence="2 3">
    <name type="scientific">Cajanus cajan</name>
    <name type="common">Pigeon pea</name>
    <name type="synonym">Cajanus indicus</name>
    <dbReference type="NCBI Taxonomy" id="3821"/>
    <lineage>
        <taxon>Eukaryota</taxon>
        <taxon>Viridiplantae</taxon>
        <taxon>Streptophyta</taxon>
        <taxon>Embryophyta</taxon>
        <taxon>Tracheophyta</taxon>
        <taxon>Spermatophyta</taxon>
        <taxon>Magnoliopsida</taxon>
        <taxon>eudicotyledons</taxon>
        <taxon>Gunneridae</taxon>
        <taxon>Pentapetalae</taxon>
        <taxon>rosids</taxon>
        <taxon>fabids</taxon>
        <taxon>Fabales</taxon>
        <taxon>Fabaceae</taxon>
        <taxon>Papilionoideae</taxon>
        <taxon>50 kb inversion clade</taxon>
        <taxon>NPAAA clade</taxon>
        <taxon>indigoferoid/millettioid clade</taxon>
        <taxon>Phaseoleae</taxon>
        <taxon>Cajanus</taxon>
    </lineage>
</organism>
<evidence type="ECO:0000313" key="2">
    <source>
        <dbReference type="EMBL" id="KYP49354.1"/>
    </source>
</evidence>
<dbReference type="InterPro" id="IPR025724">
    <property type="entry name" value="GAG-pre-integrase_dom"/>
</dbReference>
<feature type="domain" description="GAG-pre-integrase" evidence="1">
    <location>
        <begin position="2"/>
        <end position="46"/>
    </location>
</feature>
<accession>A0A151S3L0</accession>
<sequence>MEASLWHRRLIHISEKGLNCLAKNDVLQGLKRAELEKCSHCMAGKQTRVSF</sequence>
<dbReference type="AlphaFoldDB" id="A0A151S3L0"/>